<name>A0ABS8YQ47_9BACL</name>
<evidence type="ECO:0000259" key="5">
    <source>
        <dbReference type="PROSITE" id="PS50937"/>
    </source>
</evidence>
<evidence type="ECO:0000313" key="7">
    <source>
        <dbReference type="Proteomes" id="UP001199916"/>
    </source>
</evidence>
<dbReference type="PROSITE" id="PS50937">
    <property type="entry name" value="HTH_MERR_2"/>
    <property type="match status" value="1"/>
</dbReference>
<keyword evidence="7" id="KW-1185">Reference proteome</keyword>
<dbReference type="PROSITE" id="PS50932">
    <property type="entry name" value="HTH_LACI_2"/>
    <property type="match status" value="1"/>
</dbReference>
<dbReference type="InterPro" id="IPR000551">
    <property type="entry name" value="MerR-type_HTH_dom"/>
</dbReference>
<dbReference type="PANTHER" id="PTHR30146:SF149">
    <property type="entry name" value="HTH-TYPE TRANSCRIPTIONAL REGULATOR EBGR"/>
    <property type="match status" value="1"/>
</dbReference>
<dbReference type="Pfam" id="PF00356">
    <property type="entry name" value="LacI"/>
    <property type="match status" value="1"/>
</dbReference>
<protein>
    <submittedName>
        <fullName evidence="6">LacI family transcriptional regulator</fullName>
    </submittedName>
</protein>
<evidence type="ECO:0000256" key="1">
    <source>
        <dbReference type="ARBA" id="ARBA00023015"/>
    </source>
</evidence>
<dbReference type="SMART" id="SM00354">
    <property type="entry name" value="HTH_LACI"/>
    <property type="match status" value="1"/>
</dbReference>
<keyword evidence="3" id="KW-0804">Transcription</keyword>
<dbReference type="InterPro" id="IPR010982">
    <property type="entry name" value="Lambda_DNA-bd_dom_sf"/>
</dbReference>
<dbReference type="InterPro" id="IPR028082">
    <property type="entry name" value="Peripla_BP_I"/>
</dbReference>
<dbReference type="Proteomes" id="UP001199916">
    <property type="component" value="Unassembled WGS sequence"/>
</dbReference>
<feature type="domain" description="HTH lacI-type" evidence="4">
    <location>
        <begin position="1"/>
        <end position="55"/>
    </location>
</feature>
<proteinExistence type="predicted"/>
<feature type="domain" description="HTH merR-type" evidence="5">
    <location>
        <begin position="1"/>
        <end position="17"/>
    </location>
</feature>
<dbReference type="Gene3D" id="3.40.50.2300">
    <property type="match status" value="2"/>
</dbReference>
<dbReference type="PROSITE" id="PS00356">
    <property type="entry name" value="HTH_LACI_1"/>
    <property type="match status" value="1"/>
</dbReference>
<gene>
    <name evidence="6" type="ORF">LQV63_29060</name>
</gene>
<reference evidence="6 7" key="1">
    <citation type="submission" date="2021-11" db="EMBL/GenBank/DDBJ databases">
        <title>Draft genome sequence of Paenibacillus profundus YoMME, a new Gram-positive bacteria with exoelectrogenic properties.</title>
        <authorList>
            <person name="Hubenova Y."/>
            <person name="Hubenova E."/>
            <person name="Manasiev Y."/>
            <person name="Peykov S."/>
            <person name="Mitov M."/>
        </authorList>
    </citation>
    <scope>NUCLEOTIDE SEQUENCE [LARGE SCALE GENOMIC DNA]</scope>
    <source>
        <strain evidence="6 7">YoMME</strain>
    </source>
</reference>
<organism evidence="6 7">
    <name type="scientific">Paenibacillus profundus</name>
    <dbReference type="NCBI Taxonomy" id="1173085"/>
    <lineage>
        <taxon>Bacteria</taxon>
        <taxon>Bacillati</taxon>
        <taxon>Bacillota</taxon>
        <taxon>Bacilli</taxon>
        <taxon>Bacillales</taxon>
        <taxon>Paenibacillaceae</taxon>
        <taxon>Paenibacillus</taxon>
    </lineage>
</organism>
<sequence>MTIQEVAQLAGVSVATVSRVLNDSSLVKEETRNKVLSVIHKFNYQPNLLGRDLRRSETMKVLVLTPTLEQSIFSDIVKGIENRGKEDGYYVLVCPTSNHANRERELFQMLQHRLADGVIVISSTLSKEELSGLGQKHSIVQCLEITDASYTCGVSIDDEQAAFDAVSHLIELGHRRIALIGGPTLNNSTRLREQGYRRALNQSDIPFRQEWVKYGDYDHHDGEVLTNELLELQHAPTSIFCMNDSMAIGCVNAISKAGYEVPEDFAVIGFDNTREATMSLPALTTIHQPKYDLGYTAMNLLIHNMTSKEKKYEHVTLTHQLIERASTVEKEKE</sequence>
<dbReference type="CDD" id="cd06284">
    <property type="entry name" value="PBP1_LacI-like"/>
    <property type="match status" value="1"/>
</dbReference>
<dbReference type="CDD" id="cd01392">
    <property type="entry name" value="HTH_LacI"/>
    <property type="match status" value="1"/>
</dbReference>
<dbReference type="SUPFAM" id="SSF47413">
    <property type="entry name" value="lambda repressor-like DNA-binding domains"/>
    <property type="match status" value="1"/>
</dbReference>
<evidence type="ECO:0000313" key="6">
    <source>
        <dbReference type="EMBL" id="MCE5173309.1"/>
    </source>
</evidence>
<comment type="caution">
    <text evidence="6">The sequence shown here is derived from an EMBL/GenBank/DDBJ whole genome shotgun (WGS) entry which is preliminary data.</text>
</comment>
<dbReference type="Pfam" id="PF13377">
    <property type="entry name" value="Peripla_BP_3"/>
    <property type="match status" value="1"/>
</dbReference>
<evidence type="ECO:0000259" key="4">
    <source>
        <dbReference type="PROSITE" id="PS50932"/>
    </source>
</evidence>
<accession>A0ABS8YQ47</accession>
<keyword evidence="2" id="KW-0238">DNA-binding</keyword>
<dbReference type="InterPro" id="IPR000843">
    <property type="entry name" value="HTH_LacI"/>
</dbReference>
<keyword evidence="1" id="KW-0805">Transcription regulation</keyword>
<dbReference type="InterPro" id="IPR046335">
    <property type="entry name" value="LacI/GalR-like_sensor"/>
</dbReference>
<dbReference type="EMBL" id="JAJNBZ010000046">
    <property type="protein sequence ID" value="MCE5173309.1"/>
    <property type="molecule type" value="Genomic_DNA"/>
</dbReference>
<evidence type="ECO:0000256" key="3">
    <source>
        <dbReference type="ARBA" id="ARBA00023163"/>
    </source>
</evidence>
<dbReference type="SUPFAM" id="SSF53822">
    <property type="entry name" value="Periplasmic binding protein-like I"/>
    <property type="match status" value="1"/>
</dbReference>
<dbReference type="PRINTS" id="PR00036">
    <property type="entry name" value="HTHLACI"/>
</dbReference>
<dbReference type="PANTHER" id="PTHR30146">
    <property type="entry name" value="LACI-RELATED TRANSCRIPTIONAL REPRESSOR"/>
    <property type="match status" value="1"/>
</dbReference>
<evidence type="ECO:0000256" key="2">
    <source>
        <dbReference type="ARBA" id="ARBA00023125"/>
    </source>
</evidence>
<dbReference type="Gene3D" id="1.10.260.40">
    <property type="entry name" value="lambda repressor-like DNA-binding domains"/>
    <property type="match status" value="1"/>
</dbReference>